<dbReference type="RefSeq" id="YP_008766979.1">
    <property type="nucleotide sequence ID" value="NC_022751.1"/>
</dbReference>
<evidence type="ECO:0000256" key="1">
    <source>
        <dbReference type="SAM" id="MobiDB-lite"/>
    </source>
</evidence>
<evidence type="ECO:0000313" key="3">
    <source>
        <dbReference type="Proteomes" id="UP000017664"/>
    </source>
</evidence>
<dbReference type="Proteomes" id="UP000017664">
    <property type="component" value="Segment"/>
</dbReference>
<dbReference type="KEGG" id="vg:17503289"/>
<accession>U5PVN4</accession>
<feature type="region of interest" description="Disordered" evidence="1">
    <location>
        <begin position="1"/>
        <end position="23"/>
    </location>
</feature>
<feature type="compositionally biased region" description="Basic and acidic residues" evidence="1">
    <location>
        <begin position="1"/>
        <end position="16"/>
    </location>
</feature>
<reference evidence="2" key="1">
    <citation type="journal article" date="2013" name="Virol. Sin.">
        <title>Characterization and genomic analysis of a plaque purified strain of cyanophage PP.</title>
        <authorList>
            <person name="Zhou Y."/>
            <person name="Lin J."/>
            <person name="Li N."/>
            <person name="Hu Z."/>
            <person name="Deng F."/>
        </authorList>
    </citation>
    <scope>NUCLEOTIDE SEQUENCE [LARGE SCALE GENOMIC DNA]</scope>
</reference>
<dbReference type="EMBL" id="KF598865">
    <property type="protein sequence ID" value="AGY46488.1"/>
    <property type="molecule type" value="Genomic_DNA"/>
</dbReference>
<sequence>MTGRNRTDTQRGESDFRYISYGQPDDYTALGYDPLLDEDSYVNAVGDDDCEEEEPLTLEQQRAAKRDYN</sequence>
<feature type="region of interest" description="Disordered" evidence="1">
    <location>
        <begin position="46"/>
        <end position="69"/>
    </location>
</feature>
<name>U5PVN4_9CAUD</name>
<keyword evidence="3" id="KW-1185">Reference proteome</keyword>
<organism evidence="2 3">
    <name type="scientific">Cyanophage PP</name>
    <dbReference type="NCBI Taxonomy" id="434346"/>
    <lineage>
        <taxon>Viruses</taxon>
        <taxon>Duplodnaviria</taxon>
        <taxon>Heunggongvirae</taxon>
        <taxon>Uroviricota</taxon>
        <taxon>Caudoviricetes</taxon>
        <taxon>Saffermanviridae</taxon>
        <taxon>Wumptrevirus</taxon>
        <taxon>Wumptrevirus PP</taxon>
    </lineage>
</organism>
<protein>
    <submittedName>
        <fullName evidence="2">Uncharacterized protein</fullName>
    </submittedName>
</protein>
<proteinExistence type="predicted"/>
<dbReference type="GeneID" id="17503289"/>
<gene>
    <name evidence="2" type="ORF">PP_21</name>
</gene>
<feature type="compositionally biased region" description="Acidic residues" evidence="1">
    <location>
        <begin position="46"/>
        <end position="56"/>
    </location>
</feature>
<evidence type="ECO:0000313" key="2">
    <source>
        <dbReference type="EMBL" id="AGY46488.1"/>
    </source>
</evidence>